<proteinExistence type="predicted"/>
<name>A0ACA9LG24_9GLOM</name>
<comment type="caution">
    <text evidence="1">The sequence shown here is derived from an EMBL/GenBank/DDBJ whole genome shotgun (WGS) entry which is preliminary data.</text>
</comment>
<keyword evidence="2" id="KW-1185">Reference proteome</keyword>
<sequence>MQKYKECNELEESDNSCIIMPQGSEQVENEVRANVDLKPVLSIHIALQYIANRSDDPILAPVQKLLLHSGAERNILAQETCYLFLDIPLYHSSFSNARWTAKSSLKIYQERPVLLHICYQDLYQLTENDTITWTALYEHNIVEINSDPINLLGPTIDNKETEIGPDATINDSSTIGSYSIDKNYNWITSGSSKTANHDNLDSKIINYETLNENQKIVMGTADTGKSYFIKAIQNRLNMMAGAAVKSPVIVIAPTGLLKRLSQLQEKLQNMNYFTIDEKTMLSSVLDLFIYATSISQDLLSNDGLIVYTQFKEVYKLDVIEYQSGNFEEQQKFRDILLWLNQFSETTFILPKWSEVDVVNLDQFTSLKHPVAKILAVHSSACIMLTVNLWTETGLVNEAIGTVQSILYNEEEPPSFSVAVLISFDNYRRLTITTLEGTEVVLIVPIRCFWVSKGGVICSYLQIPVCLAWAITVYKNQGLTLPKAVIDLGSKEFLAGLLFVTISRVCTINGLIFKAFNFEKLQHIKKYRRIQERKDEEKQL</sequence>
<gene>
    <name evidence="1" type="ORF">RPERSI_LOCUS2873</name>
</gene>
<evidence type="ECO:0000313" key="2">
    <source>
        <dbReference type="Proteomes" id="UP000789920"/>
    </source>
</evidence>
<dbReference type="EMBL" id="CAJVQC010003324">
    <property type="protein sequence ID" value="CAG8524908.1"/>
    <property type="molecule type" value="Genomic_DNA"/>
</dbReference>
<accession>A0ACA9LG24</accession>
<dbReference type="Proteomes" id="UP000789920">
    <property type="component" value="Unassembled WGS sequence"/>
</dbReference>
<feature type="non-terminal residue" evidence="1">
    <location>
        <position position="539"/>
    </location>
</feature>
<reference evidence="1" key="1">
    <citation type="submission" date="2021-06" db="EMBL/GenBank/DDBJ databases">
        <authorList>
            <person name="Kallberg Y."/>
            <person name="Tangrot J."/>
            <person name="Rosling A."/>
        </authorList>
    </citation>
    <scope>NUCLEOTIDE SEQUENCE</scope>
    <source>
        <strain evidence="1">MA461A</strain>
    </source>
</reference>
<evidence type="ECO:0000313" key="1">
    <source>
        <dbReference type="EMBL" id="CAG8524908.1"/>
    </source>
</evidence>
<organism evidence="1 2">
    <name type="scientific">Racocetra persica</name>
    <dbReference type="NCBI Taxonomy" id="160502"/>
    <lineage>
        <taxon>Eukaryota</taxon>
        <taxon>Fungi</taxon>
        <taxon>Fungi incertae sedis</taxon>
        <taxon>Mucoromycota</taxon>
        <taxon>Glomeromycotina</taxon>
        <taxon>Glomeromycetes</taxon>
        <taxon>Diversisporales</taxon>
        <taxon>Gigasporaceae</taxon>
        <taxon>Racocetra</taxon>
    </lineage>
</organism>
<protein>
    <submittedName>
        <fullName evidence="1">8090_t:CDS:1</fullName>
    </submittedName>
</protein>